<evidence type="ECO:0000313" key="3">
    <source>
        <dbReference type="EMBL" id="UXX79805.1"/>
    </source>
</evidence>
<dbReference type="InterPro" id="IPR011519">
    <property type="entry name" value="UnbV_ASPIC"/>
</dbReference>
<reference evidence="3" key="1">
    <citation type="submission" date="2022-10" db="EMBL/GenBank/DDBJ databases">
        <title>Comparative genomics and taxonomic characterization of three novel marine species of genus Reichenbachiella exhibiting antioxidant and polysaccharide degradation activities.</title>
        <authorList>
            <person name="Muhammad N."/>
            <person name="Lee Y.-J."/>
            <person name="Ko J."/>
            <person name="Kim S.-G."/>
        </authorList>
    </citation>
    <scope>NUCLEOTIDE SEQUENCE</scope>
    <source>
        <strain evidence="3">Wsw4-B4</strain>
    </source>
</reference>
<evidence type="ECO:0000256" key="1">
    <source>
        <dbReference type="ARBA" id="ARBA00022729"/>
    </source>
</evidence>
<keyword evidence="1" id="KW-0732">Signal</keyword>
<evidence type="ECO:0000259" key="2">
    <source>
        <dbReference type="Pfam" id="PF07593"/>
    </source>
</evidence>
<dbReference type="SUPFAM" id="SSF69318">
    <property type="entry name" value="Integrin alpha N-terminal domain"/>
    <property type="match status" value="3"/>
</dbReference>
<keyword evidence="4" id="KW-1185">Reference proteome</keyword>
<dbReference type="InterPro" id="IPR028994">
    <property type="entry name" value="Integrin_alpha_N"/>
</dbReference>
<dbReference type="Pfam" id="PF13517">
    <property type="entry name" value="FG-GAP_3"/>
    <property type="match status" value="6"/>
</dbReference>
<dbReference type="Gene3D" id="2.130.10.130">
    <property type="entry name" value="Integrin alpha, N-terminal"/>
    <property type="match status" value="4"/>
</dbReference>
<accession>A0ABY6D7I2</accession>
<protein>
    <submittedName>
        <fullName evidence="3">FG-GAP-like repeat-containing protein</fullName>
    </submittedName>
</protein>
<dbReference type="InterPro" id="IPR013517">
    <property type="entry name" value="FG-GAP"/>
</dbReference>
<proteinExistence type="predicted"/>
<gene>
    <name evidence="3" type="ORF">N7E81_01625</name>
</gene>
<dbReference type="InterPro" id="IPR027039">
    <property type="entry name" value="Crtac1"/>
</dbReference>
<dbReference type="PANTHER" id="PTHR16026:SF0">
    <property type="entry name" value="CARTILAGE ACIDIC PROTEIN 1"/>
    <property type="match status" value="1"/>
</dbReference>
<name>A0ABY6D7I2_9BACT</name>
<organism evidence="3 4">
    <name type="scientific">Reichenbachiella carrageenanivorans</name>
    <dbReference type="NCBI Taxonomy" id="2979869"/>
    <lineage>
        <taxon>Bacteria</taxon>
        <taxon>Pseudomonadati</taxon>
        <taxon>Bacteroidota</taxon>
        <taxon>Cytophagia</taxon>
        <taxon>Cytophagales</taxon>
        <taxon>Reichenbachiellaceae</taxon>
        <taxon>Reichenbachiella</taxon>
    </lineage>
</organism>
<dbReference type="RefSeq" id="WP_263051536.1">
    <property type="nucleotide sequence ID" value="NZ_CP106735.1"/>
</dbReference>
<dbReference type="PANTHER" id="PTHR16026">
    <property type="entry name" value="CARTILAGE ACIDIC PROTEIN 1"/>
    <property type="match status" value="1"/>
</dbReference>
<evidence type="ECO:0000313" key="4">
    <source>
        <dbReference type="Proteomes" id="UP001062165"/>
    </source>
</evidence>
<dbReference type="EMBL" id="CP106735">
    <property type="protein sequence ID" value="UXX79805.1"/>
    <property type="molecule type" value="Genomic_DNA"/>
</dbReference>
<feature type="domain" description="ASPIC/UnbV" evidence="2">
    <location>
        <begin position="522"/>
        <end position="588"/>
    </location>
</feature>
<dbReference type="Proteomes" id="UP001062165">
    <property type="component" value="Chromosome"/>
</dbReference>
<dbReference type="PROSITE" id="PS51257">
    <property type="entry name" value="PROKAR_LIPOPROTEIN"/>
    <property type="match status" value="1"/>
</dbReference>
<dbReference type="Pfam" id="PF07593">
    <property type="entry name" value="UnbV_ASPIC"/>
    <property type="match status" value="1"/>
</dbReference>
<sequence>MRRITHAILGMLFIVSCSPINEKQRTEQTLFTQLSSAHTGIEFRNQLTENDSLNYFTFPYIYMGGGVSTGDINNDGLVDIYFTGNQVENKLYLNKGDFQFEDITEKAGLSGDQRWVTGTTMADVNGDGFLDIYVSVSGKFNPTSNLLYLNNGDLTFTESAEQWGVADQGHTTQAVFFDFDHDNDLDLYVANYPPTPFDTRPAKYRYLMEQVTAKDTDRFYRNDGNSFTDITEAAGLMSYGLSLNVSVGDFDQNGWPDLYVSNDFHSPDYFYFNNADGTFSERSREVTNHTALYGMGTDAGDINNDGLLDLIQLDMTPKDNRRSKANMASMNPPLFWESVNSDLHYQYMQNAVQLNNGIGKDGLPVFSDIARLAGMALTDWSWSPLIADLDNDGWKDVFITNGTRRDINNKDYFAKIKNTWSADLSQRALELVAAMPSEKISNYVFQNKHDLSFSNASQAWGLDFFGYSNGSAVADLDNDGDLDLVVSNIDSVATIHKNLSREQNQNNYIQISLSGNAKNKFGLGSKIQIEIGDSIQYQELTLTRGFQSSSEPLVHFGLGDVEKIDKVSVTWPDGKSQTVKGVKANQRIVLFYKDSLVPAESSPKTETIFQDFTKASGIDFQHQENEFDDFQFETLLPHKMSNMGPGLAVGDINGDGLQDFFVGGASTFAGTAYIQKSDGTFEKSESQPWEADALQEDIGAVFFDADNDGDDDLYVVSGGSEFDDSDALYQDRLYINDGTGQMVKDEKALPMLTTSGSCVVPFDFDQDGDLDLFVGGRLLPRLYPKPAKSYLLLNESTESQVIFKDVTEHMAPELSSAGLVTSAVWTDFNNDQLIDLMVVGEWMPISFYENTGSSFENVTSAYGFDETVGWWFSIHPFDFDQDGDMDYVAGNLGLNYKYKASKEESFDVYLSDYDANGKQDIVLGYYQEGIQYPVRGRQCSSEQIPAIKKKFKSYDEFAIASLKDIYTTKGLENSLHYQAKTFASSYIENLGDGQFVIKALPNEAQISSVNGFVSGDYNGDGLTDLVMAGNLYASEIETTRNDAGIGVMLEGTADAEFSAIPMAVSGINLPYDVKALSEIQLVDGIGILVASNNGPLKLIKTQNK</sequence>